<name>A0AAW1TLH0_9CUCU</name>
<gene>
    <name evidence="1" type="ORF">WA026_003154</name>
</gene>
<evidence type="ECO:0000313" key="1">
    <source>
        <dbReference type="EMBL" id="KAK9869398.1"/>
    </source>
</evidence>
<evidence type="ECO:0000313" key="2">
    <source>
        <dbReference type="Proteomes" id="UP001431783"/>
    </source>
</evidence>
<comment type="caution">
    <text evidence="1">The sequence shown here is derived from an EMBL/GenBank/DDBJ whole genome shotgun (WGS) entry which is preliminary data.</text>
</comment>
<accession>A0AAW1TLH0</accession>
<dbReference type="AlphaFoldDB" id="A0AAW1TLH0"/>
<dbReference type="Proteomes" id="UP001431783">
    <property type="component" value="Unassembled WGS sequence"/>
</dbReference>
<reference evidence="1 2" key="1">
    <citation type="submission" date="2023-03" db="EMBL/GenBank/DDBJ databases">
        <title>Genome insight into feeding habits of ladybird beetles.</title>
        <authorList>
            <person name="Li H.-S."/>
            <person name="Huang Y.-H."/>
            <person name="Pang H."/>
        </authorList>
    </citation>
    <scope>NUCLEOTIDE SEQUENCE [LARGE SCALE GENOMIC DNA]</scope>
    <source>
        <strain evidence="1">SYSU_2023b</strain>
        <tissue evidence="1">Whole body</tissue>
    </source>
</reference>
<proteinExistence type="predicted"/>
<protein>
    <submittedName>
        <fullName evidence="1">Uncharacterized protein</fullName>
    </submittedName>
</protein>
<dbReference type="EMBL" id="JARQZJ010000001">
    <property type="protein sequence ID" value="KAK9869398.1"/>
    <property type="molecule type" value="Genomic_DNA"/>
</dbReference>
<organism evidence="1 2">
    <name type="scientific">Henosepilachna vigintioctopunctata</name>
    <dbReference type="NCBI Taxonomy" id="420089"/>
    <lineage>
        <taxon>Eukaryota</taxon>
        <taxon>Metazoa</taxon>
        <taxon>Ecdysozoa</taxon>
        <taxon>Arthropoda</taxon>
        <taxon>Hexapoda</taxon>
        <taxon>Insecta</taxon>
        <taxon>Pterygota</taxon>
        <taxon>Neoptera</taxon>
        <taxon>Endopterygota</taxon>
        <taxon>Coleoptera</taxon>
        <taxon>Polyphaga</taxon>
        <taxon>Cucujiformia</taxon>
        <taxon>Coccinelloidea</taxon>
        <taxon>Coccinellidae</taxon>
        <taxon>Epilachninae</taxon>
        <taxon>Epilachnini</taxon>
        <taxon>Henosepilachna</taxon>
    </lineage>
</organism>
<sequence length="91" mass="10476">MNQEEATSEPTRKTFSIERLVELSESPLCLEPPKDWEQISQRLPAIVKSKVEPFQGKEYLEKRKSELTSVKSCENIGRKKKNRPEVISSSI</sequence>
<keyword evidence="2" id="KW-1185">Reference proteome</keyword>